<name>J3KWX6_ORYBR</name>
<sequence length="89" mass="10164">MEMRWQQWRRAAPSVSGAPAGALWRSRRLSGLRADRKAPGKPHASLLCHAHPIHVTIHRHACGRIKKRWAFIHSWELMIFHWEGGATAA</sequence>
<accession>J3KWX6</accession>
<evidence type="ECO:0000313" key="1">
    <source>
        <dbReference type="EnsemblPlants" id="OB01G14820.1"/>
    </source>
</evidence>
<protein>
    <submittedName>
        <fullName evidence="1">Uncharacterized protein</fullName>
    </submittedName>
</protein>
<organism evidence="1">
    <name type="scientific">Oryza brachyantha</name>
    <name type="common">malo sina</name>
    <dbReference type="NCBI Taxonomy" id="4533"/>
    <lineage>
        <taxon>Eukaryota</taxon>
        <taxon>Viridiplantae</taxon>
        <taxon>Streptophyta</taxon>
        <taxon>Embryophyta</taxon>
        <taxon>Tracheophyta</taxon>
        <taxon>Spermatophyta</taxon>
        <taxon>Magnoliopsida</taxon>
        <taxon>Liliopsida</taxon>
        <taxon>Poales</taxon>
        <taxon>Poaceae</taxon>
        <taxon>BOP clade</taxon>
        <taxon>Oryzoideae</taxon>
        <taxon>Oryzeae</taxon>
        <taxon>Oryzinae</taxon>
        <taxon>Oryza</taxon>
    </lineage>
</organism>
<dbReference type="Gramene" id="OB01G14820.1">
    <property type="protein sequence ID" value="OB01G14820.1"/>
    <property type="gene ID" value="OB01G14820"/>
</dbReference>
<reference evidence="1" key="1">
    <citation type="journal article" date="2013" name="Nat. Commun.">
        <title>Whole-genome sequencing of Oryza brachyantha reveals mechanisms underlying Oryza genome evolution.</title>
        <authorList>
            <person name="Chen J."/>
            <person name="Huang Q."/>
            <person name="Gao D."/>
            <person name="Wang J."/>
            <person name="Lang Y."/>
            <person name="Liu T."/>
            <person name="Li B."/>
            <person name="Bai Z."/>
            <person name="Luis Goicoechea J."/>
            <person name="Liang C."/>
            <person name="Chen C."/>
            <person name="Zhang W."/>
            <person name="Sun S."/>
            <person name="Liao Y."/>
            <person name="Zhang X."/>
            <person name="Yang L."/>
            <person name="Song C."/>
            <person name="Wang M."/>
            <person name="Shi J."/>
            <person name="Liu G."/>
            <person name="Liu J."/>
            <person name="Zhou H."/>
            <person name="Zhou W."/>
            <person name="Yu Q."/>
            <person name="An N."/>
            <person name="Chen Y."/>
            <person name="Cai Q."/>
            <person name="Wang B."/>
            <person name="Liu B."/>
            <person name="Min J."/>
            <person name="Huang Y."/>
            <person name="Wu H."/>
            <person name="Li Z."/>
            <person name="Zhang Y."/>
            <person name="Yin Y."/>
            <person name="Song W."/>
            <person name="Jiang J."/>
            <person name="Jackson S.A."/>
            <person name="Wing R.A."/>
            <person name="Wang J."/>
            <person name="Chen M."/>
        </authorList>
    </citation>
    <scope>NUCLEOTIDE SEQUENCE [LARGE SCALE GENOMIC DNA]</scope>
    <source>
        <strain evidence="1">cv. IRGC 101232</strain>
    </source>
</reference>
<dbReference type="EnsemblPlants" id="OB01G14820.1">
    <property type="protein sequence ID" value="OB01G14820.1"/>
    <property type="gene ID" value="OB01G14820"/>
</dbReference>
<evidence type="ECO:0000313" key="2">
    <source>
        <dbReference type="Proteomes" id="UP000006038"/>
    </source>
</evidence>
<dbReference type="AlphaFoldDB" id="J3KWX6"/>
<proteinExistence type="predicted"/>
<dbReference type="HOGENOM" id="CLU_2458353_0_0_1"/>
<reference evidence="1" key="2">
    <citation type="submission" date="2013-04" db="UniProtKB">
        <authorList>
            <consortium name="EnsemblPlants"/>
        </authorList>
    </citation>
    <scope>IDENTIFICATION</scope>
</reference>
<dbReference type="Proteomes" id="UP000006038">
    <property type="component" value="Chromosome 1"/>
</dbReference>
<keyword evidence="2" id="KW-1185">Reference proteome</keyword>